<evidence type="ECO:0000313" key="5">
    <source>
        <dbReference type="Proteomes" id="UP000007819"/>
    </source>
</evidence>
<feature type="domain" description="Phorbol-ester/DAG-type" evidence="3">
    <location>
        <begin position="25"/>
        <end position="73"/>
    </location>
</feature>
<sequence>MFNNMSINAHLNDNLRFCKDGHVTHNLFPVRNFFRKCSLCKSRKFRWRTKMIKCRECNLLCHGKCFSKLIAEEMNATTEVQPVHDAIPATEAPDAIPETADRQQVTVQQVQRLIYYVVIVSWKICKQTNKK</sequence>
<dbReference type="AlphaFoldDB" id="A0A8R2JLY3"/>
<evidence type="ECO:0000259" key="3">
    <source>
        <dbReference type="PROSITE" id="PS50081"/>
    </source>
</evidence>
<dbReference type="KEGG" id="api:100570974"/>
<dbReference type="InterPro" id="IPR002219">
    <property type="entry name" value="PKC_DAG/PE"/>
</dbReference>
<dbReference type="GeneID" id="100570974"/>
<dbReference type="InterPro" id="IPR046349">
    <property type="entry name" value="C1-like_sf"/>
</dbReference>
<keyword evidence="5" id="KW-1185">Reference proteome</keyword>
<reference evidence="5" key="1">
    <citation type="submission" date="2010-06" db="EMBL/GenBank/DDBJ databases">
        <authorList>
            <person name="Jiang H."/>
            <person name="Abraham K."/>
            <person name="Ali S."/>
            <person name="Alsbrooks S.L."/>
            <person name="Anim B.N."/>
            <person name="Anosike U.S."/>
            <person name="Attaway T."/>
            <person name="Bandaranaike D.P."/>
            <person name="Battles P.K."/>
            <person name="Bell S.N."/>
            <person name="Bell A.V."/>
            <person name="Beltran B."/>
            <person name="Bickham C."/>
            <person name="Bustamante Y."/>
            <person name="Caleb T."/>
            <person name="Canada A."/>
            <person name="Cardenas V."/>
            <person name="Carter K."/>
            <person name="Chacko J."/>
            <person name="Chandrabose M.N."/>
            <person name="Chavez D."/>
            <person name="Chavez A."/>
            <person name="Chen L."/>
            <person name="Chu H.-S."/>
            <person name="Claassen K.J."/>
            <person name="Cockrell R."/>
            <person name="Collins M."/>
            <person name="Cooper J.A."/>
            <person name="Cree A."/>
            <person name="Curry S.M."/>
            <person name="Da Y."/>
            <person name="Dao M.D."/>
            <person name="Das B."/>
            <person name="Davila M.-L."/>
            <person name="Davy-Carroll L."/>
            <person name="Denson S."/>
            <person name="Dinh H."/>
            <person name="Ebong V.E."/>
            <person name="Edwards J.R."/>
            <person name="Egan A."/>
            <person name="El-Daye J."/>
            <person name="Escobedo L."/>
            <person name="Fernandez S."/>
            <person name="Fernando P.R."/>
            <person name="Flagg N."/>
            <person name="Forbes L.D."/>
            <person name="Fowler R.G."/>
            <person name="Fu Q."/>
            <person name="Gabisi R.A."/>
            <person name="Ganer J."/>
            <person name="Garbino Pronczuk A."/>
            <person name="Garcia R.M."/>
            <person name="Garner T."/>
            <person name="Garrett T.E."/>
            <person name="Gonzalez D.A."/>
            <person name="Hamid H."/>
            <person name="Hawkins E.S."/>
            <person name="Hirani K."/>
            <person name="Hogues M.E."/>
            <person name="Hollins B."/>
            <person name="Hsiao C.-H."/>
            <person name="Jabil R."/>
            <person name="James M.L."/>
            <person name="Jhangiani S.N."/>
            <person name="Johnson B."/>
            <person name="Johnson Q."/>
            <person name="Joshi V."/>
            <person name="Kalu J.B."/>
            <person name="Kam C."/>
            <person name="Kashfia A."/>
            <person name="Keebler J."/>
            <person name="Kisamo H."/>
            <person name="Kovar C.L."/>
            <person name="Lago L.A."/>
            <person name="Lai C.-Y."/>
            <person name="Laidlaw J."/>
            <person name="Lara F."/>
            <person name="Le T.-K."/>
            <person name="Lee S.L."/>
            <person name="Legall F.H."/>
            <person name="Lemon S.J."/>
            <person name="Lewis L.R."/>
            <person name="Li B."/>
            <person name="Liu Y."/>
            <person name="Liu Y.-S."/>
            <person name="Lopez J."/>
            <person name="Lozado R.J."/>
            <person name="Lu J."/>
            <person name="Madu R.C."/>
            <person name="Maheshwari M."/>
            <person name="Maheshwari R."/>
            <person name="Malloy K."/>
            <person name="Martinez E."/>
            <person name="Mathew T."/>
            <person name="Mercado I.C."/>
            <person name="Mercado C."/>
            <person name="Meyer B."/>
            <person name="Montgomery K."/>
            <person name="Morgan M.B."/>
            <person name="Munidasa M."/>
            <person name="Nazareth L.V."/>
            <person name="Nelson J."/>
            <person name="Ng B.M."/>
            <person name="Nguyen N.B."/>
            <person name="Nguyen P.Q."/>
            <person name="Nguyen T."/>
            <person name="Obregon M."/>
            <person name="Okwuonu G.O."/>
            <person name="Onwere C.G."/>
            <person name="Orozco G."/>
            <person name="Parra A."/>
            <person name="Patel S."/>
            <person name="Patil S."/>
            <person name="Perez A."/>
            <person name="Perez Y."/>
            <person name="Pham C."/>
            <person name="Primus E.L."/>
            <person name="Pu L.-L."/>
            <person name="Puazo M."/>
            <person name="Qin X."/>
            <person name="Quiroz J.B."/>
            <person name="Reese J."/>
            <person name="Richards S."/>
            <person name="Rives C.M."/>
            <person name="Robberts R."/>
            <person name="Ruiz S.J."/>
            <person name="Ruiz M.J."/>
            <person name="Santibanez J."/>
            <person name="Schneider B.W."/>
            <person name="Sisson I."/>
            <person name="Smith M."/>
            <person name="Sodergren E."/>
            <person name="Song X.-Z."/>
            <person name="Song B.B."/>
            <person name="Summersgill H."/>
            <person name="Thelus R."/>
            <person name="Thornton R.D."/>
            <person name="Trejos Z.Y."/>
            <person name="Usmani K."/>
            <person name="Vattathil S."/>
            <person name="Villasana D."/>
            <person name="Walker D.L."/>
            <person name="Wang S."/>
            <person name="Wang K."/>
            <person name="White C.S."/>
            <person name="Williams A.C."/>
            <person name="Williamson J."/>
            <person name="Wilson K."/>
            <person name="Woghiren I.O."/>
            <person name="Woodworth J.R."/>
            <person name="Worley K.C."/>
            <person name="Wright R.A."/>
            <person name="Wu W."/>
            <person name="Young L."/>
            <person name="Zhang L."/>
            <person name="Zhang J."/>
            <person name="Zhu Y."/>
            <person name="Muzny D.M."/>
            <person name="Weinstock G."/>
            <person name="Gibbs R.A."/>
        </authorList>
    </citation>
    <scope>NUCLEOTIDE SEQUENCE [LARGE SCALE GENOMIC DNA]</scope>
    <source>
        <strain evidence="5">LSR1</strain>
    </source>
</reference>
<dbReference type="GO" id="GO:0046872">
    <property type="term" value="F:metal ion binding"/>
    <property type="evidence" value="ECO:0007669"/>
    <property type="project" value="UniProtKB-KW"/>
</dbReference>
<proteinExistence type="predicted"/>
<organism evidence="4 5">
    <name type="scientific">Acyrthosiphon pisum</name>
    <name type="common">Pea aphid</name>
    <dbReference type="NCBI Taxonomy" id="7029"/>
    <lineage>
        <taxon>Eukaryota</taxon>
        <taxon>Metazoa</taxon>
        <taxon>Ecdysozoa</taxon>
        <taxon>Arthropoda</taxon>
        <taxon>Hexapoda</taxon>
        <taxon>Insecta</taxon>
        <taxon>Pterygota</taxon>
        <taxon>Neoptera</taxon>
        <taxon>Paraneoptera</taxon>
        <taxon>Hemiptera</taxon>
        <taxon>Sternorrhyncha</taxon>
        <taxon>Aphidomorpha</taxon>
        <taxon>Aphidoidea</taxon>
        <taxon>Aphididae</taxon>
        <taxon>Macrosiphini</taxon>
        <taxon>Acyrthosiphon</taxon>
    </lineage>
</organism>
<dbReference type="RefSeq" id="XP_029341585.1">
    <property type="nucleotide sequence ID" value="XM_029485725.1"/>
</dbReference>
<keyword evidence="2" id="KW-0862">Zinc</keyword>
<name>A0A8R2JLY3_ACYPI</name>
<dbReference type="Proteomes" id="UP000007819">
    <property type="component" value="Chromosome X"/>
</dbReference>
<dbReference type="SUPFAM" id="SSF57889">
    <property type="entry name" value="Cysteine-rich domain"/>
    <property type="match status" value="1"/>
</dbReference>
<evidence type="ECO:0000256" key="1">
    <source>
        <dbReference type="ARBA" id="ARBA00022723"/>
    </source>
</evidence>
<dbReference type="PROSITE" id="PS50081">
    <property type="entry name" value="ZF_DAG_PE_2"/>
    <property type="match status" value="1"/>
</dbReference>
<evidence type="ECO:0000313" key="4">
    <source>
        <dbReference type="EnsemblMetazoa" id="XP_029341585.1"/>
    </source>
</evidence>
<dbReference type="OrthoDB" id="774951at2759"/>
<accession>A0A8R2JLY3</accession>
<protein>
    <recommendedName>
        <fullName evidence="3">Phorbol-ester/DAG-type domain-containing protein</fullName>
    </recommendedName>
</protein>
<reference evidence="4" key="2">
    <citation type="submission" date="2022-06" db="UniProtKB">
        <authorList>
            <consortium name="EnsemblMetazoa"/>
        </authorList>
    </citation>
    <scope>IDENTIFICATION</scope>
</reference>
<keyword evidence="1" id="KW-0479">Metal-binding</keyword>
<dbReference type="EnsemblMetazoa" id="XM_029485725.1">
    <property type="protein sequence ID" value="XP_029341585.1"/>
    <property type="gene ID" value="LOC100570974"/>
</dbReference>
<evidence type="ECO:0000256" key="2">
    <source>
        <dbReference type="ARBA" id="ARBA00022833"/>
    </source>
</evidence>